<sequence>MLVASFAASLFGFLLLALSLPRHWRETMGERHLPSDLRTGLRIGGFSFLLASLVFAFFRDGPAFGVLLWTLLSAVSALTVAFMLAMRIKRR</sequence>
<keyword evidence="1" id="KW-0812">Transmembrane</keyword>
<feature type="transmembrane region" description="Helical" evidence="1">
    <location>
        <begin position="40"/>
        <end position="58"/>
    </location>
</feature>
<keyword evidence="3" id="KW-1185">Reference proteome</keyword>
<feature type="transmembrane region" description="Helical" evidence="1">
    <location>
        <begin position="64"/>
        <end position="85"/>
    </location>
</feature>
<comment type="caution">
    <text evidence="2">The sequence shown here is derived from an EMBL/GenBank/DDBJ whole genome shotgun (WGS) entry which is preliminary data.</text>
</comment>
<protein>
    <submittedName>
        <fullName evidence="2">DUF3325 domain-containing protein</fullName>
    </submittedName>
</protein>
<name>A0ABU7XCA3_9HYPH</name>
<dbReference type="Proteomes" id="UP001350748">
    <property type="component" value="Unassembled WGS sequence"/>
</dbReference>
<dbReference type="Pfam" id="PF11804">
    <property type="entry name" value="DUF3325"/>
    <property type="match status" value="1"/>
</dbReference>
<feature type="transmembrane region" description="Helical" evidence="1">
    <location>
        <begin position="6"/>
        <end position="24"/>
    </location>
</feature>
<organism evidence="2 3">
    <name type="scientific">Methylocystis borbori</name>
    <dbReference type="NCBI Taxonomy" id="3118750"/>
    <lineage>
        <taxon>Bacteria</taxon>
        <taxon>Pseudomonadati</taxon>
        <taxon>Pseudomonadota</taxon>
        <taxon>Alphaproteobacteria</taxon>
        <taxon>Hyphomicrobiales</taxon>
        <taxon>Methylocystaceae</taxon>
        <taxon>Methylocystis</taxon>
    </lineage>
</organism>
<evidence type="ECO:0000313" key="3">
    <source>
        <dbReference type="Proteomes" id="UP001350748"/>
    </source>
</evidence>
<dbReference type="InterPro" id="IPR021762">
    <property type="entry name" value="DUF3325"/>
</dbReference>
<keyword evidence="1" id="KW-0472">Membrane</keyword>
<gene>
    <name evidence="2" type="ORF">V3H18_00555</name>
</gene>
<keyword evidence="1" id="KW-1133">Transmembrane helix</keyword>
<evidence type="ECO:0000256" key="1">
    <source>
        <dbReference type="SAM" id="Phobius"/>
    </source>
</evidence>
<dbReference type="RefSeq" id="WP_332079913.1">
    <property type="nucleotide sequence ID" value="NZ_JAZHYN010000001.1"/>
</dbReference>
<evidence type="ECO:0000313" key="2">
    <source>
        <dbReference type="EMBL" id="MEF3365016.1"/>
    </source>
</evidence>
<reference evidence="2 3" key="1">
    <citation type="submission" date="2024-02" db="EMBL/GenBank/DDBJ databases">
        <authorList>
            <person name="Grouzdev D."/>
        </authorList>
    </citation>
    <scope>NUCLEOTIDE SEQUENCE [LARGE SCALE GENOMIC DNA]</scope>
    <source>
        <strain evidence="2 3">9N</strain>
    </source>
</reference>
<accession>A0ABU7XCA3</accession>
<proteinExistence type="predicted"/>
<dbReference type="EMBL" id="JAZHYN010000001">
    <property type="protein sequence ID" value="MEF3365016.1"/>
    <property type="molecule type" value="Genomic_DNA"/>
</dbReference>